<gene>
    <name evidence="1" type="ORF">ElP_25930</name>
</gene>
<dbReference type="InterPro" id="IPR036397">
    <property type="entry name" value="RNaseH_sf"/>
</dbReference>
<dbReference type="Proteomes" id="UP000317835">
    <property type="component" value="Chromosome"/>
</dbReference>
<evidence type="ECO:0000313" key="2">
    <source>
        <dbReference type="Proteomes" id="UP000317835"/>
    </source>
</evidence>
<keyword evidence="2" id="KW-1185">Reference proteome</keyword>
<dbReference type="Gene3D" id="3.30.420.10">
    <property type="entry name" value="Ribonuclease H-like superfamily/Ribonuclease H"/>
    <property type="match status" value="1"/>
</dbReference>
<reference evidence="1 2" key="1">
    <citation type="submission" date="2019-02" db="EMBL/GenBank/DDBJ databases">
        <title>Deep-cultivation of Planctomycetes and their phenomic and genomic characterization uncovers novel biology.</title>
        <authorList>
            <person name="Wiegand S."/>
            <person name="Jogler M."/>
            <person name="Boedeker C."/>
            <person name="Pinto D."/>
            <person name="Vollmers J."/>
            <person name="Rivas-Marin E."/>
            <person name="Kohn T."/>
            <person name="Peeters S.H."/>
            <person name="Heuer A."/>
            <person name="Rast P."/>
            <person name="Oberbeckmann S."/>
            <person name="Bunk B."/>
            <person name="Jeske O."/>
            <person name="Meyerdierks A."/>
            <person name="Storesund J.E."/>
            <person name="Kallscheuer N."/>
            <person name="Luecker S."/>
            <person name="Lage O.M."/>
            <person name="Pohl T."/>
            <person name="Merkel B.J."/>
            <person name="Hornburger P."/>
            <person name="Mueller R.-W."/>
            <person name="Bruemmer F."/>
            <person name="Labrenz M."/>
            <person name="Spormann A.M."/>
            <person name="Op den Camp H."/>
            <person name="Overmann J."/>
            <person name="Amann R."/>
            <person name="Jetten M.S.M."/>
            <person name="Mascher T."/>
            <person name="Medema M.H."/>
            <person name="Devos D.P."/>
            <person name="Kaster A.-K."/>
            <person name="Ovreas L."/>
            <person name="Rohde M."/>
            <person name="Galperin M.Y."/>
            <person name="Jogler C."/>
        </authorList>
    </citation>
    <scope>NUCLEOTIDE SEQUENCE [LARGE SCALE GENOMIC DNA]</scope>
    <source>
        <strain evidence="1 2">ElP</strain>
    </source>
</reference>
<organism evidence="1 2">
    <name type="scientific">Tautonia plasticadhaerens</name>
    <dbReference type="NCBI Taxonomy" id="2527974"/>
    <lineage>
        <taxon>Bacteria</taxon>
        <taxon>Pseudomonadati</taxon>
        <taxon>Planctomycetota</taxon>
        <taxon>Planctomycetia</taxon>
        <taxon>Isosphaerales</taxon>
        <taxon>Isosphaeraceae</taxon>
        <taxon>Tautonia</taxon>
    </lineage>
</organism>
<dbReference type="GO" id="GO:0003676">
    <property type="term" value="F:nucleic acid binding"/>
    <property type="evidence" value="ECO:0007669"/>
    <property type="project" value="InterPro"/>
</dbReference>
<sequence length="111" mass="12276">MAAALGEFARWAGPAGERLLVVPVDNAGWHVARRLAVPPDVVRHRLPPRTPDLQPAEPLWPPLRAVVANEGFDDLEALERPLIGRCRWLIDHPEVVRGAVGFHWAVALNGY</sequence>
<name>A0A518H1I7_9BACT</name>
<accession>A0A518H1I7</accession>
<protein>
    <recommendedName>
        <fullName evidence="3">Tc1-like transposase DDE domain-containing protein</fullName>
    </recommendedName>
</protein>
<dbReference type="EMBL" id="CP036426">
    <property type="protein sequence ID" value="QDV34699.1"/>
    <property type="molecule type" value="Genomic_DNA"/>
</dbReference>
<evidence type="ECO:0008006" key="3">
    <source>
        <dbReference type="Google" id="ProtNLM"/>
    </source>
</evidence>
<dbReference type="AlphaFoldDB" id="A0A518H1I7"/>
<evidence type="ECO:0000313" key="1">
    <source>
        <dbReference type="EMBL" id="QDV34699.1"/>
    </source>
</evidence>
<proteinExistence type="predicted"/>
<dbReference type="KEGG" id="tpla:ElP_25930"/>